<protein>
    <recommendedName>
        <fullName evidence="3">DUF2383 domain-containing protein</fullName>
    </recommendedName>
</protein>
<sequence>MKNKAVNSVNALNEILSSRQEAYRKAFSLTLARPVHELMHNHFRKSLILKEELNKIQGSTNIEDRFEISFSKNIWSDLGSAIENGGINKEQTVFDAFVQAEEGTIEDIAEIIENSPDADENSKAVLLRIKKEVSDDLKEIKSLWISE</sequence>
<dbReference type="STRING" id="153721.MYP_1617"/>
<dbReference type="OrthoDB" id="9830214at2"/>
<dbReference type="InterPro" id="IPR012347">
    <property type="entry name" value="Ferritin-like"/>
</dbReference>
<dbReference type="Gene3D" id="1.20.1260.10">
    <property type="match status" value="1"/>
</dbReference>
<reference evidence="1 2" key="1">
    <citation type="submission" date="2014-09" db="EMBL/GenBank/DDBJ databases">
        <title>Sporocytophaga myxococcoides PG-01 genome sequencing.</title>
        <authorList>
            <person name="Liu L."/>
            <person name="Gao P.J."/>
            <person name="Chen G.J."/>
            <person name="Wang L.S."/>
        </authorList>
    </citation>
    <scope>NUCLEOTIDE SEQUENCE [LARGE SCALE GENOMIC DNA]</scope>
    <source>
        <strain evidence="1 2">PG-01</strain>
    </source>
</reference>
<dbReference type="RefSeq" id="WP_045460877.1">
    <property type="nucleotide sequence ID" value="NZ_BBLT01000002.1"/>
</dbReference>
<keyword evidence="2" id="KW-1185">Reference proteome</keyword>
<dbReference type="AlphaFoldDB" id="A0A098LD94"/>
<evidence type="ECO:0000313" key="1">
    <source>
        <dbReference type="EMBL" id="GAL84389.1"/>
    </source>
</evidence>
<organism evidence="1 2">
    <name type="scientific">Sporocytophaga myxococcoides</name>
    <dbReference type="NCBI Taxonomy" id="153721"/>
    <lineage>
        <taxon>Bacteria</taxon>
        <taxon>Pseudomonadati</taxon>
        <taxon>Bacteroidota</taxon>
        <taxon>Cytophagia</taxon>
        <taxon>Cytophagales</taxon>
        <taxon>Cytophagaceae</taxon>
        <taxon>Sporocytophaga</taxon>
    </lineage>
</organism>
<evidence type="ECO:0000313" key="2">
    <source>
        <dbReference type="Proteomes" id="UP000030185"/>
    </source>
</evidence>
<proteinExistence type="predicted"/>
<gene>
    <name evidence="1" type="ORF">MYP_1617</name>
</gene>
<dbReference type="Proteomes" id="UP000030185">
    <property type="component" value="Unassembled WGS sequence"/>
</dbReference>
<name>A0A098LD94_9BACT</name>
<comment type="caution">
    <text evidence="1">The sequence shown here is derived from an EMBL/GenBank/DDBJ whole genome shotgun (WGS) entry which is preliminary data.</text>
</comment>
<accession>A0A098LD94</accession>
<evidence type="ECO:0008006" key="3">
    <source>
        <dbReference type="Google" id="ProtNLM"/>
    </source>
</evidence>
<dbReference type="EMBL" id="BBLT01000002">
    <property type="protein sequence ID" value="GAL84389.1"/>
    <property type="molecule type" value="Genomic_DNA"/>
</dbReference>